<dbReference type="PANTHER" id="PTHR43712">
    <property type="entry name" value="PUTATIVE (AFU_ORTHOLOGUE AFUA_4G14580)-RELATED"/>
    <property type="match status" value="1"/>
</dbReference>
<feature type="domain" description="O-methyltransferase C-terminal" evidence="4">
    <location>
        <begin position="108"/>
        <end position="315"/>
    </location>
</feature>
<evidence type="ECO:0000259" key="5">
    <source>
        <dbReference type="Pfam" id="PF08100"/>
    </source>
</evidence>
<dbReference type="Gene3D" id="3.40.50.150">
    <property type="entry name" value="Vaccinia Virus protein VP39"/>
    <property type="match status" value="1"/>
</dbReference>
<dbReference type="Proteomes" id="UP001595923">
    <property type="component" value="Unassembled WGS sequence"/>
</dbReference>
<dbReference type="InterPro" id="IPR012967">
    <property type="entry name" value="COMT_dimerisation"/>
</dbReference>
<keyword evidence="3" id="KW-0949">S-adenosyl-L-methionine</keyword>
<dbReference type="InterPro" id="IPR016461">
    <property type="entry name" value="COMT-like"/>
</dbReference>
<reference evidence="7" key="1">
    <citation type="journal article" date="2019" name="Int. J. Syst. Evol. Microbiol.">
        <title>The Global Catalogue of Microorganisms (GCM) 10K type strain sequencing project: providing services to taxonomists for standard genome sequencing and annotation.</title>
        <authorList>
            <consortium name="The Broad Institute Genomics Platform"/>
            <consortium name="The Broad Institute Genome Sequencing Center for Infectious Disease"/>
            <person name="Wu L."/>
            <person name="Ma J."/>
        </authorList>
    </citation>
    <scope>NUCLEOTIDE SEQUENCE [LARGE SCALE GENOMIC DNA]</scope>
    <source>
        <strain evidence="7">XZYJ18</strain>
    </source>
</reference>
<comment type="caution">
    <text evidence="6">The sequence shown here is derived from an EMBL/GenBank/DDBJ whole genome shotgun (WGS) entry which is preliminary data.</text>
</comment>
<accession>A0ABV9E6A2</accession>
<dbReference type="SUPFAM" id="SSF46785">
    <property type="entry name" value="Winged helix' DNA-binding domain"/>
    <property type="match status" value="1"/>
</dbReference>
<dbReference type="Pfam" id="PF08100">
    <property type="entry name" value="Dimerisation"/>
    <property type="match status" value="1"/>
</dbReference>
<evidence type="ECO:0000313" key="7">
    <source>
        <dbReference type="Proteomes" id="UP001595923"/>
    </source>
</evidence>
<dbReference type="InterPro" id="IPR029063">
    <property type="entry name" value="SAM-dependent_MTases_sf"/>
</dbReference>
<dbReference type="RefSeq" id="WP_378579511.1">
    <property type="nucleotide sequence ID" value="NZ_JBHSFQ010000039.1"/>
</dbReference>
<dbReference type="PIRSF" id="PIRSF005739">
    <property type="entry name" value="O-mtase"/>
    <property type="match status" value="1"/>
</dbReference>
<dbReference type="GO" id="GO:0032259">
    <property type="term" value="P:methylation"/>
    <property type="evidence" value="ECO:0007669"/>
    <property type="project" value="UniProtKB-KW"/>
</dbReference>
<dbReference type="InterPro" id="IPR036390">
    <property type="entry name" value="WH_DNA-bd_sf"/>
</dbReference>
<organism evidence="6 7">
    <name type="scientific">Nocardiopsis mangrovi</name>
    <dbReference type="NCBI Taxonomy" id="1179818"/>
    <lineage>
        <taxon>Bacteria</taxon>
        <taxon>Bacillati</taxon>
        <taxon>Actinomycetota</taxon>
        <taxon>Actinomycetes</taxon>
        <taxon>Streptosporangiales</taxon>
        <taxon>Nocardiopsidaceae</taxon>
        <taxon>Nocardiopsis</taxon>
    </lineage>
</organism>
<proteinExistence type="predicted"/>
<dbReference type="Gene3D" id="1.10.10.10">
    <property type="entry name" value="Winged helix-like DNA-binding domain superfamily/Winged helix DNA-binding domain"/>
    <property type="match status" value="1"/>
</dbReference>
<evidence type="ECO:0000256" key="2">
    <source>
        <dbReference type="ARBA" id="ARBA00022679"/>
    </source>
</evidence>
<keyword evidence="2" id="KW-0808">Transferase</keyword>
<protein>
    <submittedName>
        <fullName evidence="6">Methyltransferase</fullName>
    </submittedName>
</protein>
<evidence type="ECO:0000259" key="4">
    <source>
        <dbReference type="Pfam" id="PF00891"/>
    </source>
</evidence>
<keyword evidence="1 6" id="KW-0489">Methyltransferase</keyword>
<dbReference type="EMBL" id="JBHSFQ010000039">
    <property type="protein sequence ID" value="MFC4565493.1"/>
    <property type="molecule type" value="Genomic_DNA"/>
</dbReference>
<dbReference type="InterPro" id="IPR036388">
    <property type="entry name" value="WH-like_DNA-bd_sf"/>
</dbReference>
<dbReference type="InterPro" id="IPR001077">
    <property type="entry name" value="COMT_C"/>
</dbReference>
<evidence type="ECO:0000256" key="1">
    <source>
        <dbReference type="ARBA" id="ARBA00022603"/>
    </source>
</evidence>
<dbReference type="GO" id="GO:0008168">
    <property type="term" value="F:methyltransferase activity"/>
    <property type="evidence" value="ECO:0007669"/>
    <property type="project" value="UniProtKB-KW"/>
</dbReference>
<name>A0ABV9E6A2_9ACTN</name>
<dbReference type="Pfam" id="PF00891">
    <property type="entry name" value="Methyltransf_2"/>
    <property type="match status" value="1"/>
</dbReference>
<keyword evidence="7" id="KW-1185">Reference proteome</keyword>
<gene>
    <name evidence="6" type="ORF">ACFO4E_26855</name>
</gene>
<dbReference type="SUPFAM" id="SSF53335">
    <property type="entry name" value="S-adenosyl-L-methionine-dependent methyltransferases"/>
    <property type="match status" value="1"/>
</dbReference>
<dbReference type="PANTHER" id="PTHR43712:SF2">
    <property type="entry name" value="O-METHYLTRANSFERASE CICE"/>
    <property type="match status" value="1"/>
</dbReference>
<sequence length="336" mass="34664">MQGQALIEMAGILRPAAIRAAATLGVADHIAAGTTSAAELAAAVGADPDALLRLLRYLAAAGLFDRAGDDTFTLTGLGEPLRRDVPGSVAAFLDSDGVIGRAELGMVDLLDTLRTGRSSHASVFGVDFWTDVQHDPRYAPSLEFVLGDGIAWDADIVVDAYPWERVRHVTDVGGGNGALLIELLRAHAHLRGRLVDLPNSVSIARGRIAAAGLADRCEAAVASFFDELPGGSDVYVLSAVLADWTDEQAAAILRRVADAAGPQGRVLLAEVSLHPVGGAAADLASTGADLHVAATVTAPVRGADEVKAIAAAAGLRPTWEGPATAARSLIEFAVRP</sequence>
<evidence type="ECO:0000256" key="3">
    <source>
        <dbReference type="ARBA" id="ARBA00022691"/>
    </source>
</evidence>
<feature type="domain" description="O-methyltransferase dimerisation" evidence="5">
    <location>
        <begin position="10"/>
        <end position="78"/>
    </location>
</feature>
<dbReference type="PROSITE" id="PS51683">
    <property type="entry name" value="SAM_OMT_II"/>
    <property type="match status" value="1"/>
</dbReference>
<dbReference type="Gene3D" id="1.10.287.1350">
    <property type="match status" value="1"/>
</dbReference>
<evidence type="ECO:0000313" key="6">
    <source>
        <dbReference type="EMBL" id="MFC4565493.1"/>
    </source>
</evidence>